<name>A0A8H3XR54_9EURO</name>
<proteinExistence type="predicted"/>
<dbReference type="Proteomes" id="UP000465221">
    <property type="component" value="Unassembled WGS sequence"/>
</dbReference>
<gene>
    <name evidence="1" type="ORF">IFM46972_11159</name>
</gene>
<protein>
    <submittedName>
        <fullName evidence="1">Uncharacterized protein</fullName>
    </submittedName>
</protein>
<dbReference type="AlphaFoldDB" id="A0A8H3XR54"/>
<sequence length="162" mass="18617">MTGRHDLTGVRLLPPPQETVVAQDVVPDALPTPFPLTINASTAEIIVANPGLIQSDDLDLWQRRVPKEVQRLSLSQAKAHFEKLNWDYALYMYNDQVEPHFYYPAANERGWWYALYHNGTIITINPDDVQSKLENDHFILCGNDSADLWRAKRDEEAEEEQL</sequence>
<dbReference type="EMBL" id="BLKC01000181">
    <property type="protein sequence ID" value="GFF58624.1"/>
    <property type="molecule type" value="Genomic_DNA"/>
</dbReference>
<evidence type="ECO:0000313" key="1">
    <source>
        <dbReference type="EMBL" id="GFF58624.1"/>
    </source>
</evidence>
<evidence type="ECO:0000313" key="2">
    <source>
        <dbReference type="Proteomes" id="UP000465221"/>
    </source>
</evidence>
<organism evidence="1 2">
    <name type="scientific">Aspergillus udagawae</name>
    <dbReference type="NCBI Taxonomy" id="91492"/>
    <lineage>
        <taxon>Eukaryota</taxon>
        <taxon>Fungi</taxon>
        <taxon>Dikarya</taxon>
        <taxon>Ascomycota</taxon>
        <taxon>Pezizomycotina</taxon>
        <taxon>Eurotiomycetes</taxon>
        <taxon>Eurotiomycetidae</taxon>
        <taxon>Eurotiales</taxon>
        <taxon>Aspergillaceae</taxon>
        <taxon>Aspergillus</taxon>
        <taxon>Aspergillus subgen. Fumigati</taxon>
    </lineage>
</organism>
<reference evidence="1 2" key="1">
    <citation type="submission" date="2020-01" db="EMBL/GenBank/DDBJ databases">
        <title>Draft genome sequence of Aspergillus udagawae IFM 46972.</title>
        <authorList>
            <person name="Takahashi H."/>
            <person name="Yaguchi T."/>
        </authorList>
    </citation>
    <scope>NUCLEOTIDE SEQUENCE [LARGE SCALE GENOMIC DNA]</scope>
    <source>
        <strain evidence="1 2">IFM 46972</strain>
    </source>
</reference>
<comment type="caution">
    <text evidence="1">The sequence shown here is derived from an EMBL/GenBank/DDBJ whole genome shotgun (WGS) entry which is preliminary data.</text>
</comment>
<accession>A0A8H3XR54</accession>